<dbReference type="GO" id="GO:0008233">
    <property type="term" value="F:peptidase activity"/>
    <property type="evidence" value="ECO:0007669"/>
    <property type="project" value="UniProtKB-KW"/>
</dbReference>
<dbReference type="RefSeq" id="WP_009727191.1">
    <property type="nucleotide sequence ID" value="NZ_APHR01000062.1"/>
</dbReference>
<dbReference type="GO" id="GO:0005839">
    <property type="term" value="C:proteasome core complex"/>
    <property type="evidence" value="ECO:0007669"/>
    <property type="project" value="InterPro"/>
</dbReference>
<dbReference type="GO" id="GO:0051603">
    <property type="term" value="P:proteolysis involved in protein catabolic process"/>
    <property type="evidence" value="ECO:0007669"/>
    <property type="project" value="InterPro"/>
</dbReference>
<name>M7PPB2_9GAMM</name>
<dbReference type="OrthoDB" id="9786336at2"/>
<dbReference type="MEROPS" id="T01.980"/>
<evidence type="ECO:0000313" key="2">
    <source>
        <dbReference type="Proteomes" id="UP000012019"/>
    </source>
</evidence>
<dbReference type="Proteomes" id="UP000012019">
    <property type="component" value="Unassembled WGS sequence"/>
</dbReference>
<organism evidence="1 2">
    <name type="scientific">Methylophaga lonarensis MPL</name>
    <dbReference type="NCBI Taxonomy" id="1286106"/>
    <lineage>
        <taxon>Bacteria</taxon>
        <taxon>Pseudomonadati</taxon>
        <taxon>Pseudomonadota</taxon>
        <taxon>Gammaproteobacteria</taxon>
        <taxon>Thiotrichales</taxon>
        <taxon>Piscirickettsiaceae</taxon>
        <taxon>Methylophaga</taxon>
    </lineage>
</organism>
<reference evidence="1 2" key="1">
    <citation type="journal article" date="2013" name="Genome Announc.">
        <title>Draft Genome Sequence of Methylophaga lonarensis MPLT, a Haloalkaliphilic (Non-Methane-Utilizing) Methylotroph.</title>
        <authorList>
            <person name="Shetty S.A."/>
            <person name="Marathe N.P."/>
            <person name="Munot H."/>
            <person name="Antony C.P."/>
            <person name="Dhotre D.P."/>
            <person name="Murrell J.C."/>
            <person name="Shouche Y.S."/>
        </authorList>
    </citation>
    <scope>NUCLEOTIDE SEQUENCE [LARGE SCALE GENOMIC DNA]</scope>
    <source>
        <strain evidence="1 2">MPL</strain>
    </source>
</reference>
<dbReference type="InterPro" id="IPR016545">
    <property type="entry name" value="UCP009120_prtse"/>
</dbReference>
<keyword evidence="2" id="KW-1185">Reference proteome</keyword>
<dbReference type="PATRIC" id="fig|1286106.3.peg.2236"/>
<dbReference type="InterPro" id="IPR001353">
    <property type="entry name" value="Proteasome_sua/b"/>
</dbReference>
<dbReference type="eggNOG" id="COG3484">
    <property type="taxonomic scope" value="Bacteria"/>
</dbReference>
<keyword evidence="1" id="KW-0645">Protease</keyword>
<protein>
    <submittedName>
        <fullName evidence="1">Proteasome-type protease</fullName>
    </submittedName>
</protein>
<keyword evidence="1" id="KW-0378">Hydrolase</keyword>
<sequence length="242" mass="27198">MTYCLAINLDEGLVLTSDSRTNAGIDQVSVYSKMTRCETHADRSLVLMSAGNLATTQFVIEQLNRDIREGQPHNLNTLSYMSDTADYVGEILSSRIRRYSDNEASGFAPEATLLLAGQIQGGPPQAFMIYPQGNHITTSRETPYLQIGESKYGKPVLDRFIRPETSLLDAATCSLISMDSTMQSNVSVGPPIEVLIYKKDSYDLSYHQRFEAEHPYLVELRRAWGQRLREAFAEMPRFGQQQ</sequence>
<gene>
    <name evidence="1" type="ORF">MPL1_11183</name>
</gene>
<dbReference type="STRING" id="1286106.MPL1_11183"/>
<comment type="caution">
    <text evidence="1">The sequence shown here is derived from an EMBL/GenBank/DDBJ whole genome shotgun (WGS) entry which is preliminary data.</text>
</comment>
<dbReference type="InterPro" id="IPR029055">
    <property type="entry name" value="Ntn_hydrolases_N"/>
</dbReference>
<dbReference type="Gene3D" id="3.60.20.10">
    <property type="entry name" value="Glutamine Phosphoribosylpyrophosphate, subunit 1, domain 1"/>
    <property type="match status" value="1"/>
</dbReference>
<keyword evidence="1" id="KW-0647">Proteasome</keyword>
<dbReference type="Pfam" id="PF00227">
    <property type="entry name" value="Proteasome"/>
    <property type="match status" value="1"/>
</dbReference>
<dbReference type="SUPFAM" id="SSF56235">
    <property type="entry name" value="N-terminal nucleophile aminohydrolases (Ntn hydrolases)"/>
    <property type="match status" value="1"/>
</dbReference>
<proteinExistence type="predicted"/>
<accession>M7PPB2</accession>
<dbReference type="AlphaFoldDB" id="M7PPB2"/>
<dbReference type="EMBL" id="APHR01000062">
    <property type="protein sequence ID" value="EMR12274.1"/>
    <property type="molecule type" value="Genomic_DNA"/>
</dbReference>
<dbReference type="PIRSF" id="PIRSF009120">
    <property type="entry name" value="UCP009120_prtse"/>
    <property type="match status" value="1"/>
</dbReference>
<evidence type="ECO:0000313" key="1">
    <source>
        <dbReference type="EMBL" id="EMR12274.1"/>
    </source>
</evidence>